<sequence length="1134" mass="125824">MLFPCIKLLVISIFTASVFPPFALLTKPESSAPMLPSFAFSWYYNNDKFAAGDVVSIKVKVLGRFDSSKFKHPFDPNITINNRVGNSSYISGVSSFFDDDFNTWRISFIPIMAGSFNVLITDENFNVLDSSLHFHVIPGKMYPGAGIVSWMGGVNEFVAGDIATILILPRDAFGNNISSEAEKTNFDDFSVSSTTLNGSVVSTLNIKDKGWTNFGYLRFEFVVATSGNLLLQVQVQNQSLIGVPMPFRVIPGALDVANCSVSWHSETKSFQLFSMMEGFIHQHDQYGNLVPGIYEFDVEVVEKGTNLSMPVSDLVFEEVSHGIQLFTFSLMEPGNFTLLILDKQQNILISNVPYDFNVYIGYCHGINSVVNGSGLNNSVAGEVASFAVFLRDAYQYPSPVELERLQVKIWHEMTLQQLQATVSPQKAVNGTYHDGIFLTSTPPPIVHAKNKSNENAGFRTSAFEVTFVPEKSGIHEITIFCGNIALNDGHPFRMESRAGKVNLSLSGIANITQKVAKLTKNELLVHLMDSHYNPIMAQQSKLKLEMASLNRSGFRTTMFVDNNDGSYSCSYLAKDVGTFEICASFDGKHFMPCPIGVNVYTREYFPQVFNDTVTVWEDESTAFDALENDYFAGGNATVLEYSAPHYGSLLQYGRLFRYTPYKGFYGNDSFLYTISDLNGNHASGLVNIAILSVPPQLSLFPSQLQGTEDLVSPRYGGFSGFELAYSDLTENITVILNAKHGTVFLSPLIMQFWQSPGCELIVSRENQDSGELSIHGCLEVINSALQAIQYSGTENFYGEDSIEISTMNRNGMNNVKVPIFVDPINDPPFVSAPPFIFLQDSGDDQVLIYDRKRDKFDFVVGDPDLLNYPGNRSHFLVMFSLEVSSGYISTSLPVDLISTTELKFKTSYQWQPLVTFVTISKHFLVKAKGIRFRGTIDECNSIMEQLMYSGDKHGDVLTVKVNDMGSYGCYPNCDQMTSMPLFAEATINLIRRQPMSSLLAHTLGSAVVVEFIALLFLGVVLVYFTCRCAVVLMREKRKNEIQNIELTQVGTSDKQAHNLLDSSEGLSWITAPFNDCCSTRFFSGRGQALSPGSHSPTRTRESSEQNMQRPSLQLQQLSSDDEFVVSASSEDATA</sequence>
<dbReference type="GO" id="GO:0030036">
    <property type="term" value="P:actin cytoskeleton organization"/>
    <property type="evidence" value="ECO:0007669"/>
    <property type="project" value="InterPro"/>
</dbReference>
<dbReference type="InterPro" id="IPR014756">
    <property type="entry name" value="Ig_E-set"/>
</dbReference>
<dbReference type="InterPro" id="IPR044801">
    <property type="entry name" value="Filamin"/>
</dbReference>
<evidence type="ECO:0000256" key="1">
    <source>
        <dbReference type="ARBA" id="ARBA00022737"/>
    </source>
</evidence>
<dbReference type="PANTHER" id="PTHR38537">
    <property type="entry name" value="JITTERBUG, ISOFORM N"/>
    <property type="match status" value="1"/>
</dbReference>
<evidence type="ECO:0000313" key="6">
    <source>
        <dbReference type="EMBL" id="CAI9089753.1"/>
    </source>
</evidence>
<organism evidence="6 7">
    <name type="scientific">Oldenlandia corymbosa var. corymbosa</name>
    <dbReference type="NCBI Taxonomy" id="529605"/>
    <lineage>
        <taxon>Eukaryota</taxon>
        <taxon>Viridiplantae</taxon>
        <taxon>Streptophyta</taxon>
        <taxon>Embryophyta</taxon>
        <taxon>Tracheophyta</taxon>
        <taxon>Spermatophyta</taxon>
        <taxon>Magnoliopsida</taxon>
        <taxon>eudicotyledons</taxon>
        <taxon>Gunneridae</taxon>
        <taxon>Pentapetalae</taxon>
        <taxon>asterids</taxon>
        <taxon>lamiids</taxon>
        <taxon>Gentianales</taxon>
        <taxon>Rubiaceae</taxon>
        <taxon>Rubioideae</taxon>
        <taxon>Spermacoceae</taxon>
        <taxon>Hedyotis-Oldenlandia complex</taxon>
        <taxon>Oldenlandia</taxon>
    </lineage>
</organism>
<proteinExistence type="predicted"/>
<dbReference type="GO" id="GO:0048235">
    <property type="term" value="P:pollen sperm cell differentiation"/>
    <property type="evidence" value="ECO:0007669"/>
    <property type="project" value="TreeGrafter"/>
</dbReference>
<protein>
    <submittedName>
        <fullName evidence="6">OLC1v1024385C1</fullName>
    </submittedName>
</protein>
<evidence type="ECO:0000259" key="5">
    <source>
        <dbReference type="Pfam" id="PF23616"/>
    </source>
</evidence>
<dbReference type="Gene3D" id="2.60.40.10">
    <property type="entry name" value="Immunoglobulins"/>
    <property type="match status" value="3"/>
</dbReference>
<evidence type="ECO:0000256" key="2">
    <source>
        <dbReference type="PROSITE-ProRule" id="PRU00087"/>
    </source>
</evidence>
<dbReference type="Pfam" id="PF23616">
    <property type="entry name" value="Ig_GEX2_N"/>
    <property type="match status" value="2"/>
</dbReference>
<feature type="region of interest" description="Disordered" evidence="3">
    <location>
        <begin position="1087"/>
        <end position="1134"/>
    </location>
</feature>
<feature type="repeat" description="Filamin" evidence="2">
    <location>
        <begin position="493"/>
        <end position="599"/>
    </location>
</feature>
<dbReference type="Pfam" id="PF17963">
    <property type="entry name" value="Big_9"/>
    <property type="match status" value="1"/>
</dbReference>
<gene>
    <name evidence="6" type="ORF">OLC1_LOCUS2037</name>
</gene>
<reference evidence="6" key="1">
    <citation type="submission" date="2023-03" db="EMBL/GenBank/DDBJ databases">
        <authorList>
            <person name="Julca I."/>
        </authorList>
    </citation>
    <scope>NUCLEOTIDE SEQUENCE</scope>
</reference>
<dbReference type="SUPFAM" id="SSF81296">
    <property type="entry name" value="E set domains"/>
    <property type="match status" value="2"/>
</dbReference>
<evidence type="ECO:0000313" key="7">
    <source>
        <dbReference type="Proteomes" id="UP001161247"/>
    </source>
</evidence>
<dbReference type="GO" id="GO:0051015">
    <property type="term" value="F:actin filament binding"/>
    <property type="evidence" value="ECO:0007669"/>
    <property type="project" value="InterPro"/>
</dbReference>
<name>A0AAV1C3Z7_OLDCO</name>
<dbReference type="PROSITE" id="PS50194">
    <property type="entry name" value="FILAMIN_REPEAT"/>
    <property type="match status" value="1"/>
</dbReference>
<dbReference type="AlphaFoldDB" id="A0AAV1C3Z7"/>
<dbReference type="PANTHER" id="PTHR38537:SF8">
    <property type="entry name" value="FILAMIN-A"/>
    <property type="match status" value="1"/>
</dbReference>
<evidence type="ECO:0000256" key="3">
    <source>
        <dbReference type="SAM" id="MobiDB-lite"/>
    </source>
</evidence>
<dbReference type="EMBL" id="OX459118">
    <property type="protein sequence ID" value="CAI9089753.1"/>
    <property type="molecule type" value="Genomic_DNA"/>
</dbReference>
<feature type="domain" description="GEX2 N-terminal Ig-like" evidence="5">
    <location>
        <begin position="36"/>
        <end position="136"/>
    </location>
</feature>
<keyword evidence="4" id="KW-1133">Transmembrane helix</keyword>
<feature type="transmembrane region" description="Helical" evidence="4">
    <location>
        <begin position="998"/>
        <end position="1024"/>
    </location>
</feature>
<accession>A0AAV1C3Z7</accession>
<keyword evidence="1" id="KW-0677">Repeat</keyword>
<feature type="domain" description="GEX2 N-terminal Ig-like" evidence="5">
    <location>
        <begin position="146"/>
        <end position="249"/>
    </location>
</feature>
<evidence type="ECO:0000256" key="4">
    <source>
        <dbReference type="SAM" id="Phobius"/>
    </source>
</evidence>
<dbReference type="Proteomes" id="UP001161247">
    <property type="component" value="Chromosome 1"/>
</dbReference>
<dbReference type="InterPro" id="IPR056434">
    <property type="entry name" value="Ig_GEX2_N"/>
</dbReference>
<keyword evidence="4" id="KW-0472">Membrane</keyword>
<keyword evidence="7" id="KW-1185">Reference proteome</keyword>
<keyword evidence="4" id="KW-0812">Transmembrane</keyword>
<dbReference type="Gene3D" id="2.60.40.2810">
    <property type="match status" value="1"/>
</dbReference>
<dbReference type="InterPro" id="IPR013783">
    <property type="entry name" value="Ig-like_fold"/>
</dbReference>
<dbReference type="InterPro" id="IPR017868">
    <property type="entry name" value="Filamin/ABP280_repeat-like"/>
</dbReference>